<evidence type="ECO:0000256" key="10">
    <source>
        <dbReference type="RuleBase" id="RU366002"/>
    </source>
</evidence>
<feature type="transmembrane region" description="Helical" evidence="10">
    <location>
        <begin position="276"/>
        <end position="294"/>
    </location>
</feature>
<dbReference type="InterPro" id="IPR006153">
    <property type="entry name" value="Cation/H_exchanger_TM"/>
</dbReference>
<dbReference type="Gene3D" id="6.10.140.1330">
    <property type="match status" value="1"/>
</dbReference>
<feature type="transmembrane region" description="Helical" evidence="10">
    <location>
        <begin position="306"/>
        <end position="331"/>
    </location>
</feature>
<dbReference type="GO" id="GO:0005886">
    <property type="term" value="C:plasma membrane"/>
    <property type="evidence" value="ECO:0007669"/>
    <property type="project" value="UniProtKB-SubCell"/>
</dbReference>
<dbReference type="Proteomes" id="UP000324974">
    <property type="component" value="Chromosome"/>
</dbReference>
<protein>
    <submittedName>
        <fullName evidence="12">Na+/H+ antiporter</fullName>
    </submittedName>
</protein>
<evidence type="ECO:0000256" key="6">
    <source>
        <dbReference type="ARBA" id="ARBA00023053"/>
    </source>
</evidence>
<comment type="function">
    <text evidence="10">Na(+)/H(+) antiporter that extrudes sodium in exchange for external protons.</text>
</comment>
<dbReference type="EMBL" id="CP042425">
    <property type="protein sequence ID" value="QEL18184.1"/>
    <property type="molecule type" value="Genomic_DNA"/>
</dbReference>
<dbReference type="GO" id="GO:0098719">
    <property type="term" value="P:sodium ion import across plasma membrane"/>
    <property type="evidence" value="ECO:0007669"/>
    <property type="project" value="TreeGrafter"/>
</dbReference>
<dbReference type="AlphaFoldDB" id="A0A5C1ALY4"/>
<keyword evidence="6 10" id="KW-0915">Sodium</keyword>
<evidence type="ECO:0000259" key="11">
    <source>
        <dbReference type="Pfam" id="PF00999"/>
    </source>
</evidence>
<evidence type="ECO:0000256" key="1">
    <source>
        <dbReference type="ARBA" id="ARBA00004651"/>
    </source>
</evidence>
<dbReference type="KEGG" id="lrs:PX52LOC_05198"/>
<evidence type="ECO:0000256" key="4">
    <source>
        <dbReference type="ARBA" id="ARBA00022692"/>
    </source>
</evidence>
<sequence>MHSYEVVLLLLAVCIALGLLGRWLRMPYPILLVIGGLLISLQPWAPALPPLDPNLVMMFFLPPLLYAAAFNTPWKSFRLQLRAISLLALGLVMFTATVVAFLANWLIGLPLEAGFVLGAIVSPPDAVAALAITQRMKLSKIVTTILEGESLVNDASALVIYRMAVGCVVGGTFSVSEGCQTFFLVSAGGIAVGIVGAWLVLRLHGWLNRTHLADAKLTIAITLLTPFALYFAAEHLHVSGVLAVVTAGLIVGQQCPRVFDPEMIVEARAVWEMVEFVLNSLIFILIGFQLPVVLGQLGDRYSPGELALFASSISAAVIGARIVWVFPGAYIPRWFDRQLFGEAAPAPRWQNVAVVAWTGMRGVVSLAAALALPQATAEGLPFPGRDLILFITFWVIFATLVGQGLTLPLLIRWLGVEKLTEPESPDDAQIESS</sequence>
<feature type="transmembrane region" description="Helical" evidence="10">
    <location>
        <begin position="86"/>
        <end position="107"/>
    </location>
</feature>
<dbReference type="PANTHER" id="PTHR10110">
    <property type="entry name" value="SODIUM/HYDROGEN EXCHANGER"/>
    <property type="match status" value="1"/>
</dbReference>
<keyword evidence="4 10" id="KW-0812">Transmembrane</keyword>
<feature type="transmembrane region" description="Helical" evidence="10">
    <location>
        <begin position="352"/>
        <end position="375"/>
    </location>
</feature>
<evidence type="ECO:0000256" key="3">
    <source>
        <dbReference type="ARBA" id="ARBA00022475"/>
    </source>
</evidence>
<feature type="transmembrane region" description="Helical" evidence="10">
    <location>
        <begin position="213"/>
        <end position="232"/>
    </location>
</feature>
<evidence type="ECO:0000256" key="8">
    <source>
        <dbReference type="ARBA" id="ARBA00023136"/>
    </source>
</evidence>
<keyword evidence="7 10" id="KW-0406">Ion transport</keyword>
<keyword evidence="9 10" id="KW-0739">Sodium transport</keyword>
<keyword evidence="8 10" id="KW-0472">Membrane</keyword>
<feature type="transmembrane region" description="Helical" evidence="10">
    <location>
        <begin position="31"/>
        <end position="49"/>
    </location>
</feature>
<feature type="transmembrane region" description="Helical" evidence="10">
    <location>
        <begin position="6"/>
        <end position="24"/>
    </location>
</feature>
<accession>A0A5C1ALY4</accession>
<evidence type="ECO:0000313" key="12">
    <source>
        <dbReference type="EMBL" id="QEL18184.1"/>
    </source>
</evidence>
<dbReference type="GO" id="GO:0015385">
    <property type="term" value="F:sodium:proton antiporter activity"/>
    <property type="evidence" value="ECO:0007669"/>
    <property type="project" value="InterPro"/>
</dbReference>
<evidence type="ECO:0000256" key="2">
    <source>
        <dbReference type="ARBA" id="ARBA00022448"/>
    </source>
</evidence>
<dbReference type="InterPro" id="IPR018422">
    <property type="entry name" value="Cation/H_exchanger_CPA1"/>
</dbReference>
<proteinExistence type="inferred from homology"/>
<gene>
    <name evidence="12" type="ORF">PX52LOC_05198</name>
</gene>
<evidence type="ECO:0000313" key="13">
    <source>
        <dbReference type="Proteomes" id="UP000324974"/>
    </source>
</evidence>
<evidence type="ECO:0000256" key="7">
    <source>
        <dbReference type="ARBA" id="ARBA00023065"/>
    </source>
</evidence>
<evidence type="ECO:0000256" key="5">
    <source>
        <dbReference type="ARBA" id="ARBA00022989"/>
    </source>
</evidence>
<keyword evidence="2 10" id="KW-0813">Transport</keyword>
<feature type="transmembrane region" description="Helical" evidence="10">
    <location>
        <begin position="155"/>
        <end position="175"/>
    </location>
</feature>
<dbReference type="NCBIfam" id="TIGR00831">
    <property type="entry name" value="a_cpa1"/>
    <property type="match status" value="1"/>
</dbReference>
<comment type="subcellular location">
    <subcellularLocation>
        <location evidence="1 10">Cell membrane</location>
        <topology evidence="1 10">Multi-pass membrane protein</topology>
    </subcellularLocation>
</comment>
<dbReference type="Pfam" id="PF00999">
    <property type="entry name" value="Na_H_Exchanger"/>
    <property type="match status" value="1"/>
</dbReference>
<name>A0A5C1ALY4_9BACT</name>
<feature type="domain" description="Cation/H+ exchanger transmembrane" evidence="11">
    <location>
        <begin position="12"/>
        <end position="413"/>
    </location>
</feature>
<feature type="transmembrane region" description="Helical" evidence="10">
    <location>
        <begin position="181"/>
        <end position="201"/>
    </location>
</feature>
<dbReference type="GO" id="GO:0051453">
    <property type="term" value="P:regulation of intracellular pH"/>
    <property type="evidence" value="ECO:0007669"/>
    <property type="project" value="TreeGrafter"/>
</dbReference>
<comment type="similarity">
    <text evidence="10">Belongs to the monovalent cation:proton antiporter 1 (CPA1) transporter (TC 2.A.36) family.</text>
</comment>
<organism evidence="12 13">
    <name type="scientific">Limnoglobus roseus</name>
    <dbReference type="NCBI Taxonomy" id="2598579"/>
    <lineage>
        <taxon>Bacteria</taxon>
        <taxon>Pseudomonadati</taxon>
        <taxon>Planctomycetota</taxon>
        <taxon>Planctomycetia</taxon>
        <taxon>Gemmatales</taxon>
        <taxon>Gemmataceae</taxon>
        <taxon>Limnoglobus</taxon>
    </lineage>
</organism>
<dbReference type="PANTHER" id="PTHR10110:SF86">
    <property type="entry name" value="SODIUM_HYDROGEN EXCHANGER 7"/>
    <property type="match status" value="1"/>
</dbReference>
<reference evidence="13" key="1">
    <citation type="submission" date="2019-08" db="EMBL/GenBank/DDBJ databases">
        <title>Limnoglobus roseus gen. nov., sp. nov., a novel freshwater planctomycete with a giant genome from the family Gemmataceae.</title>
        <authorList>
            <person name="Kulichevskaya I.S."/>
            <person name="Naumoff D.G."/>
            <person name="Miroshnikov K."/>
            <person name="Ivanova A."/>
            <person name="Philippov D.A."/>
            <person name="Hakobyan A."/>
            <person name="Rijpstra I.C."/>
            <person name="Sinninghe Damste J.S."/>
            <person name="Liesack W."/>
            <person name="Dedysh S.N."/>
        </authorList>
    </citation>
    <scope>NUCLEOTIDE SEQUENCE [LARGE SCALE GENOMIC DNA]</scope>
    <source>
        <strain evidence="13">PX52</strain>
    </source>
</reference>
<dbReference type="InterPro" id="IPR004705">
    <property type="entry name" value="Cation/H_exchanger_CPA1_bac"/>
</dbReference>
<keyword evidence="13" id="KW-1185">Reference proteome</keyword>
<dbReference type="OrthoDB" id="9809206at2"/>
<keyword evidence="3 10" id="KW-1003">Cell membrane</keyword>
<feature type="transmembrane region" description="Helical" evidence="10">
    <location>
        <begin position="55"/>
        <end position="74"/>
    </location>
</feature>
<dbReference type="GO" id="GO:0015386">
    <property type="term" value="F:potassium:proton antiporter activity"/>
    <property type="evidence" value="ECO:0007669"/>
    <property type="project" value="TreeGrafter"/>
</dbReference>
<keyword evidence="10" id="KW-0050">Antiport</keyword>
<evidence type="ECO:0000256" key="9">
    <source>
        <dbReference type="ARBA" id="ARBA00023201"/>
    </source>
</evidence>
<dbReference type="RefSeq" id="WP_149112712.1">
    <property type="nucleotide sequence ID" value="NZ_CP042425.1"/>
</dbReference>
<keyword evidence="5 10" id="KW-1133">Transmembrane helix</keyword>
<feature type="transmembrane region" description="Helical" evidence="10">
    <location>
        <begin position="387"/>
        <end position="411"/>
    </location>
</feature>